<dbReference type="Gene3D" id="3.40.50.1000">
    <property type="entry name" value="HAD superfamily/HAD-like"/>
    <property type="match status" value="2"/>
</dbReference>
<dbReference type="PANTHER" id="PTHR14269:SF57">
    <property type="entry name" value="SUPERFAMILY HYDROLASE, PUTATIVE (AFU_ORTHOLOGUE AFUA_2G02580)-RELATED"/>
    <property type="match status" value="1"/>
</dbReference>
<proteinExistence type="predicted"/>
<protein>
    <submittedName>
        <fullName evidence="1">HAD-superfamily hydrolase</fullName>
    </submittedName>
</protein>
<gene>
    <name evidence="1" type="ORF">BJ508DRAFT_414159</name>
</gene>
<dbReference type="EMBL" id="ML119672">
    <property type="protein sequence ID" value="RPA82308.1"/>
    <property type="molecule type" value="Genomic_DNA"/>
</dbReference>
<dbReference type="Pfam" id="PF13242">
    <property type="entry name" value="Hydrolase_like"/>
    <property type="match status" value="1"/>
</dbReference>
<dbReference type="InterPro" id="IPR036412">
    <property type="entry name" value="HAD-like_sf"/>
</dbReference>
<dbReference type="InterPro" id="IPR006357">
    <property type="entry name" value="HAD-SF_hydro_IIA"/>
</dbReference>
<dbReference type="SUPFAM" id="SSF56784">
    <property type="entry name" value="HAD-like"/>
    <property type="match status" value="1"/>
</dbReference>
<dbReference type="InterPro" id="IPR050324">
    <property type="entry name" value="CDP-alcohol_PTase-I"/>
</dbReference>
<dbReference type="GO" id="GO:0046474">
    <property type="term" value="P:glycerophospholipid biosynthetic process"/>
    <property type="evidence" value="ECO:0007669"/>
    <property type="project" value="TreeGrafter"/>
</dbReference>
<dbReference type="Pfam" id="PF13344">
    <property type="entry name" value="Hydrolase_6"/>
    <property type="match status" value="1"/>
</dbReference>
<dbReference type="NCBIfam" id="TIGR01456">
    <property type="entry name" value="CECR5"/>
    <property type="match status" value="1"/>
</dbReference>
<keyword evidence="1" id="KW-0378">Hydrolase</keyword>
<dbReference type="GO" id="GO:0016787">
    <property type="term" value="F:hydrolase activity"/>
    <property type="evidence" value="ECO:0007669"/>
    <property type="project" value="UniProtKB-KW"/>
</dbReference>
<dbReference type="STRING" id="1160509.A0A3N4ICC3"/>
<reference evidence="1 2" key="1">
    <citation type="journal article" date="2018" name="Nat. Ecol. Evol.">
        <title>Pezizomycetes genomes reveal the molecular basis of ectomycorrhizal truffle lifestyle.</title>
        <authorList>
            <person name="Murat C."/>
            <person name="Payen T."/>
            <person name="Noel B."/>
            <person name="Kuo A."/>
            <person name="Morin E."/>
            <person name="Chen J."/>
            <person name="Kohler A."/>
            <person name="Krizsan K."/>
            <person name="Balestrini R."/>
            <person name="Da Silva C."/>
            <person name="Montanini B."/>
            <person name="Hainaut M."/>
            <person name="Levati E."/>
            <person name="Barry K.W."/>
            <person name="Belfiori B."/>
            <person name="Cichocki N."/>
            <person name="Clum A."/>
            <person name="Dockter R.B."/>
            <person name="Fauchery L."/>
            <person name="Guy J."/>
            <person name="Iotti M."/>
            <person name="Le Tacon F."/>
            <person name="Lindquist E.A."/>
            <person name="Lipzen A."/>
            <person name="Malagnac F."/>
            <person name="Mello A."/>
            <person name="Molinier V."/>
            <person name="Miyauchi S."/>
            <person name="Poulain J."/>
            <person name="Riccioni C."/>
            <person name="Rubini A."/>
            <person name="Sitrit Y."/>
            <person name="Splivallo R."/>
            <person name="Traeger S."/>
            <person name="Wang M."/>
            <person name="Zifcakova L."/>
            <person name="Wipf D."/>
            <person name="Zambonelli A."/>
            <person name="Paolocci F."/>
            <person name="Nowrousian M."/>
            <person name="Ottonello S."/>
            <person name="Baldrian P."/>
            <person name="Spatafora J.W."/>
            <person name="Henrissat B."/>
            <person name="Nagy L.G."/>
            <person name="Aury J.M."/>
            <person name="Wincker P."/>
            <person name="Grigoriev I.V."/>
            <person name="Bonfante P."/>
            <person name="Martin F.M."/>
        </authorList>
    </citation>
    <scope>NUCLEOTIDE SEQUENCE [LARGE SCALE GENOMIC DNA]</scope>
    <source>
        <strain evidence="1 2">RN42</strain>
    </source>
</reference>
<keyword evidence="2" id="KW-1185">Reference proteome</keyword>
<dbReference type="OrthoDB" id="10251048at2759"/>
<evidence type="ECO:0000313" key="1">
    <source>
        <dbReference type="EMBL" id="RPA82308.1"/>
    </source>
</evidence>
<dbReference type="AlphaFoldDB" id="A0A3N4ICC3"/>
<dbReference type="GO" id="GO:0005739">
    <property type="term" value="C:mitochondrion"/>
    <property type="evidence" value="ECO:0007669"/>
    <property type="project" value="TreeGrafter"/>
</dbReference>
<dbReference type="Proteomes" id="UP000275078">
    <property type="component" value="Unassembled WGS sequence"/>
</dbReference>
<sequence length="453" mass="49738">MQARLSPVKTISRVIAGSRSFVTASSSSLRHHHHATNSLRPARALKLSSRPITASLSSHGPRSFHTSTKLGLIRDDQKDGVKEKKDHPFAFAFDIDGVLLLGQQAYPTARRALELLNRHNVHYIFLTNGGGKFEHERVSQLSEKLSLPFSPAQIVLSHTPFRTFAPPSPFPPLLPEIGKIPGTVLVLGGSADKARSVALHYGFDNVVTSKDFLVASPTLWPFATVNNDVRKLAKPLPTGTGPSGELQINAIFIYNDPRDWGLDIQLIVDLLLSHRGYVGTRSPLNGVSTAGRAFQNDGQPTLFFGCDDLLWANEYHLPRLGQGAFKKALEGVWREVTGGAELQSITIGKPFPETYKFAEGVLSHWRNKGEEGTMTGKREELKRVYMVGDNPASDIAGANGYKSEEGTEWVGCLVKSGVYKGGEPEHVPRVVVEDVLEAVRWALEREGVRVEEE</sequence>
<dbReference type="InterPro" id="IPR006353">
    <property type="entry name" value="HAD-SF_hydro_IIA_CECR5"/>
</dbReference>
<organism evidence="1 2">
    <name type="scientific">Ascobolus immersus RN42</name>
    <dbReference type="NCBI Taxonomy" id="1160509"/>
    <lineage>
        <taxon>Eukaryota</taxon>
        <taxon>Fungi</taxon>
        <taxon>Dikarya</taxon>
        <taxon>Ascomycota</taxon>
        <taxon>Pezizomycotina</taxon>
        <taxon>Pezizomycetes</taxon>
        <taxon>Pezizales</taxon>
        <taxon>Ascobolaceae</taxon>
        <taxon>Ascobolus</taxon>
    </lineage>
</organism>
<evidence type="ECO:0000313" key="2">
    <source>
        <dbReference type="Proteomes" id="UP000275078"/>
    </source>
</evidence>
<dbReference type="PANTHER" id="PTHR14269">
    <property type="entry name" value="CDP-DIACYLGLYCEROL--GLYCEROL-3-PHOSPHATE 3-PHOSPHATIDYLTRANSFERASE-RELATED"/>
    <property type="match status" value="1"/>
</dbReference>
<dbReference type="NCBIfam" id="TIGR01460">
    <property type="entry name" value="HAD-SF-IIA"/>
    <property type="match status" value="1"/>
</dbReference>
<accession>A0A3N4ICC3</accession>
<name>A0A3N4ICC3_ASCIM</name>
<dbReference type="InterPro" id="IPR023214">
    <property type="entry name" value="HAD_sf"/>
</dbReference>